<dbReference type="AlphaFoldDB" id="A0A9Q3S059"/>
<evidence type="ECO:0000256" key="1">
    <source>
        <dbReference type="SAM" id="Phobius"/>
    </source>
</evidence>
<comment type="caution">
    <text evidence="2">The sequence shown here is derived from an EMBL/GenBank/DDBJ whole genome shotgun (WGS) entry which is preliminary data.</text>
</comment>
<dbReference type="RefSeq" id="WP_222404796.1">
    <property type="nucleotide sequence ID" value="NZ_JAHVKP010000001.1"/>
</dbReference>
<reference evidence="2" key="1">
    <citation type="submission" date="2021-06" db="EMBL/GenBank/DDBJ databases">
        <title>50 bacteria genomes isolated from Dapeng, Shenzhen, China.</title>
        <authorList>
            <person name="Zheng W."/>
            <person name="Yu S."/>
            <person name="Huang Y."/>
        </authorList>
    </citation>
    <scope>NUCLEOTIDE SEQUENCE</scope>
    <source>
        <strain evidence="2">DP4N28-2</strain>
    </source>
</reference>
<feature type="transmembrane region" description="Helical" evidence="1">
    <location>
        <begin position="43"/>
        <end position="66"/>
    </location>
</feature>
<keyword evidence="1" id="KW-0812">Transmembrane</keyword>
<name>A0A9Q3S059_9SPHN</name>
<proteinExistence type="predicted"/>
<protein>
    <submittedName>
        <fullName evidence="2">Uncharacterized protein</fullName>
    </submittedName>
</protein>
<sequence length="123" mass="13610">MPDGRYPDPREEDIIYDDRRISRPDVSLPDWEVPDSTYRPVPIVWFTRALILQIILQPVLFAVLAGLLGLPRVILGGAALLLTAMIGFHAWESGIQSSASGWRIATILMLAVTLGFTLLVIQA</sequence>
<feature type="transmembrane region" description="Helical" evidence="1">
    <location>
        <begin position="103"/>
        <end position="121"/>
    </location>
</feature>
<accession>A0A9Q3S059</accession>
<gene>
    <name evidence="2" type="ORF">KUV31_05405</name>
</gene>
<feature type="transmembrane region" description="Helical" evidence="1">
    <location>
        <begin position="73"/>
        <end position="91"/>
    </location>
</feature>
<dbReference type="Proteomes" id="UP000824927">
    <property type="component" value="Unassembled WGS sequence"/>
</dbReference>
<evidence type="ECO:0000313" key="2">
    <source>
        <dbReference type="EMBL" id="MBY6217775.1"/>
    </source>
</evidence>
<keyword evidence="1" id="KW-1133">Transmembrane helix</keyword>
<organism evidence="2 3">
    <name type="scientific">Qipengyuania aquimaris</name>
    <dbReference type="NCBI Taxonomy" id="255984"/>
    <lineage>
        <taxon>Bacteria</taxon>
        <taxon>Pseudomonadati</taxon>
        <taxon>Pseudomonadota</taxon>
        <taxon>Alphaproteobacteria</taxon>
        <taxon>Sphingomonadales</taxon>
        <taxon>Erythrobacteraceae</taxon>
        <taxon>Qipengyuania</taxon>
    </lineage>
</organism>
<dbReference type="EMBL" id="JAHVKP010000001">
    <property type="protein sequence ID" value="MBY6217775.1"/>
    <property type="molecule type" value="Genomic_DNA"/>
</dbReference>
<keyword evidence="1" id="KW-0472">Membrane</keyword>
<evidence type="ECO:0000313" key="3">
    <source>
        <dbReference type="Proteomes" id="UP000824927"/>
    </source>
</evidence>